<proteinExistence type="predicted"/>
<protein>
    <submittedName>
        <fullName evidence="2">Uncharacterized protein</fullName>
    </submittedName>
</protein>
<accession>A0ABX8GUE1</accession>
<feature type="signal peptide" evidence="1">
    <location>
        <begin position="1"/>
        <end position="21"/>
    </location>
</feature>
<dbReference type="RefSeq" id="WP_144074537.1">
    <property type="nucleotide sequence ID" value="NZ_CP076128.1"/>
</dbReference>
<evidence type="ECO:0000313" key="2">
    <source>
        <dbReference type="EMBL" id="QWG07136.1"/>
    </source>
</evidence>
<evidence type="ECO:0000313" key="3">
    <source>
        <dbReference type="Proteomes" id="UP000682802"/>
    </source>
</evidence>
<evidence type="ECO:0000256" key="1">
    <source>
        <dbReference type="SAM" id="SignalP"/>
    </source>
</evidence>
<keyword evidence="1" id="KW-0732">Signal</keyword>
<dbReference type="EMBL" id="CP076128">
    <property type="protein sequence ID" value="QWG07136.1"/>
    <property type="molecule type" value="Genomic_DNA"/>
</dbReference>
<reference evidence="2 3" key="1">
    <citation type="submission" date="2021-05" db="EMBL/GenBank/DDBJ databases">
        <title>Comparative genomic studies on the polysaccharide-degrading batcterial strains of the Flammeovirga genus.</title>
        <authorList>
            <person name="Zewei F."/>
            <person name="Zheng Z."/>
            <person name="Yu L."/>
            <person name="Ruyue G."/>
            <person name="Yanhong M."/>
            <person name="Yuanyuan C."/>
            <person name="Jingyan G."/>
            <person name="Wenjun H."/>
        </authorList>
    </citation>
    <scope>NUCLEOTIDE SEQUENCE [LARGE SCALE GENOMIC DNA]</scope>
    <source>
        <strain evidence="2 3">YS10</strain>
    </source>
</reference>
<name>A0ABX8GUE1_9BACT</name>
<dbReference type="Proteomes" id="UP000682802">
    <property type="component" value="Chromosome 1"/>
</dbReference>
<sequence length="145" mass="16551">MKNLSILIVLVLNIISLSSFASNEKGKESKRNYDETNAPKIKTAPFIKGVAAEHSLELFMEGVNHKMLVDTETDNILFDHLKEGKDFVRVYTDNADGNKAMVIWSINKVNKKTGEIKWDLHSYKHFPTTGWRPVDNNKEKVKAFN</sequence>
<feature type="chain" id="PRO_5045973466" evidence="1">
    <location>
        <begin position="22"/>
        <end position="145"/>
    </location>
</feature>
<organism evidence="2 3">
    <name type="scientific">Flammeovirga kamogawensis</name>
    <dbReference type="NCBI Taxonomy" id="373891"/>
    <lineage>
        <taxon>Bacteria</taxon>
        <taxon>Pseudomonadati</taxon>
        <taxon>Bacteroidota</taxon>
        <taxon>Cytophagia</taxon>
        <taxon>Cytophagales</taxon>
        <taxon>Flammeovirgaceae</taxon>
        <taxon>Flammeovirga</taxon>
    </lineage>
</organism>
<gene>
    <name evidence="2" type="ORF">KM029_17820</name>
</gene>
<keyword evidence="3" id="KW-1185">Reference proteome</keyword>